<dbReference type="OrthoDB" id="2101715at2759"/>
<comment type="caution">
    <text evidence="2">The sequence shown here is derived from an EMBL/GenBank/DDBJ whole genome shotgun (WGS) entry which is preliminary data.</text>
</comment>
<reference evidence="2 3" key="1">
    <citation type="submission" date="2018-08" db="EMBL/GenBank/DDBJ databases">
        <title>Draft genome of the lignicolous fungus Coniochaeta pulveracea.</title>
        <authorList>
            <person name="Borstlap C.J."/>
            <person name="De Witt R.N."/>
            <person name="Botha A."/>
            <person name="Volschenk H."/>
        </authorList>
    </citation>
    <scope>NUCLEOTIDE SEQUENCE [LARGE SCALE GENOMIC DNA]</scope>
    <source>
        <strain evidence="2 3">CAB683</strain>
    </source>
</reference>
<name>A0A420YA92_9PEZI</name>
<keyword evidence="1" id="KW-1133">Transmembrane helix</keyword>
<feature type="transmembrane region" description="Helical" evidence="1">
    <location>
        <begin position="230"/>
        <end position="247"/>
    </location>
</feature>
<dbReference type="STRING" id="177199.A0A420YA92"/>
<feature type="transmembrane region" description="Helical" evidence="1">
    <location>
        <begin position="202"/>
        <end position="224"/>
    </location>
</feature>
<evidence type="ECO:0000313" key="2">
    <source>
        <dbReference type="EMBL" id="RKU44808.1"/>
    </source>
</evidence>
<protein>
    <recommendedName>
        <fullName evidence="4">Methyltransferase type 11 domain-containing protein</fullName>
    </recommendedName>
</protein>
<evidence type="ECO:0000256" key="1">
    <source>
        <dbReference type="SAM" id="Phobius"/>
    </source>
</evidence>
<gene>
    <name evidence="2" type="ORF">DL546_000672</name>
</gene>
<keyword evidence="1" id="KW-0472">Membrane</keyword>
<dbReference type="Proteomes" id="UP000275385">
    <property type="component" value="Unassembled WGS sequence"/>
</dbReference>
<sequence length="303" mass="34452">MAPLVPRMHVFEIDDQPWFPSFLRAKVQAALTRAWTTEVPFFELLSPANLAARVLASQLGPRLRSYVFIDFCAGGGGPTPSIERHLNGTVLNLPSTSGKPSYAEAVDNTPCQFVLTDLHPHVEEWRVAARESRNVSFEPRSVDAANVPKELVDRYKREGKKVCRLFSLAFHHFDDPLAKSILRNTVETGDAFAIFELQERNIASFFTLLAFGLGIFVTAPYFAWKWRSPVTIIFTYLIPILPFVLVFDGWMSALRTRTPDEVEALLRTCGAEAEELSRWEVRSGREMFFWPVGNLNWIVCERR</sequence>
<keyword evidence="3" id="KW-1185">Reference proteome</keyword>
<organism evidence="2 3">
    <name type="scientific">Coniochaeta pulveracea</name>
    <dbReference type="NCBI Taxonomy" id="177199"/>
    <lineage>
        <taxon>Eukaryota</taxon>
        <taxon>Fungi</taxon>
        <taxon>Dikarya</taxon>
        <taxon>Ascomycota</taxon>
        <taxon>Pezizomycotina</taxon>
        <taxon>Sordariomycetes</taxon>
        <taxon>Sordariomycetidae</taxon>
        <taxon>Coniochaetales</taxon>
        <taxon>Coniochaetaceae</taxon>
        <taxon>Coniochaeta</taxon>
    </lineage>
</organism>
<dbReference type="EMBL" id="QVQW01000026">
    <property type="protein sequence ID" value="RKU44808.1"/>
    <property type="molecule type" value="Genomic_DNA"/>
</dbReference>
<accession>A0A420YA92</accession>
<proteinExistence type="predicted"/>
<evidence type="ECO:0008006" key="4">
    <source>
        <dbReference type="Google" id="ProtNLM"/>
    </source>
</evidence>
<keyword evidence="1" id="KW-0812">Transmembrane</keyword>
<evidence type="ECO:0000313" key="3">
    <source>
        <dbReference type="Proteomes" id="UP000275385"/>
    </source>
</evidence>
<dbReference type="AlphaFoldDB" id="A0A420YA92"/>